<dbReference type="PANTHER" id="PTHR32089:SF112">
    <property type="entry name" value="LYSOZYME-LIKE PROTEIN-RELATED"/>
    <property type="match status" value="1"/>
</dbReference>
<dbReference type="PROSITE" id="PS50885">
    <property type="entry name" value="HAMP"/>
    <property type="match status" value="1"/>
</dbReference>
<evidence type="ECO:0000259" key="12">
    <source>
        <dbReference type="PROSITE" id="PS50885"/>
    </source>
</evidence>
<keyword evidence="7 9" id="KW-0807">Transducer</keyword>
<evidence type="ECO:0000256" key="7">
    <source>
        <dbReference type="ARBA" id="ARBA00023224"/>
    </source>
</evidence>
<evidence type="ECO:0000256" key="2">
    <source>
        <dbReference type="ARBA" id="ARBA00022475"/>
    </source>
</evidence>
<dbReference type="PANTHER" id="PTHR32089">
    <property type="entry name" value="METHYL-ACCEPTING CHEMOTAXIS PROTEIN MCPB"/>
    <property type="match status" value="1"/>
</dbReference>
<comment type="similarity">
    <text evidence="8">Belongs to the methyl-accepting chemotaxis (MCP) protein family.</text>
</comment>
<evidence type="ECO:0000259" key="11">
    <source>
        <dbReference type="PROSITE" id="PS50111"/>
    </source>
</evidence>
<dbReference type="Pfam" id="PF00015">
    <property type="entry name" value="MCPsignal"/>
    <property type="match status" value="1"/>
</dbReference>
<evidence type="ECO:0000256" key="1">
    <source>
        <dbReference type="ARBA" id="ARBA00004651"/>
    </source>
</evidence>
<evidence type="ECO:0000256" key="10">
    <source>
        <dbReference type="SAM" id="Phobius"/>
    </source>
</evidence>
<dbReference type="InterPro" id="IPR004089">
    <property type="entry name" value="MCPsignal_dom"/>
</dbReference>
<evidence type="ECO:0000313" key="14">
    <source>
        <dbReference type="Proteomes" id="UP000266177"/>
    </source>
</evidence>
<dbReference type="CDD" id="cd06225">
    <property type="entry name" value="HAMP"/>
    <property type="match status" value="1"/>
</dbReference>
<dbReference type="CDD" id="cd11386">
    <property type="entry name" value="MCP_signal"/>
    <property type="match status" value="1"/>
</dbReference>
<sequence length="684" mass="74125">MLKSIKLKLILSFLVTILIPISLIGVIVQNSMVKEITDNFITSTTNEVAQVDGRISLFFDTVKENVQFLSTSPIVHKADDTITSYMNQSQSKKATPSKNGGIETEIYKELERFAKTHPNTSSVFLGTVDGGYVQWPEEEVAAQYDPRNRPWYSDGLENPDQVTMSEPYADAVSGMLRMSSVTAVNNGSNKPLGVIGLNMSLSKLAEQLDSIKIKTTGYVILLSHDGTILAHPRNAELISKNIADIGVPEFADIKEKTSDQFEIQMDGTGYMTNLYTSQQTGWKYLSVVEKSELTQEANKIGKINLLTSSICAILAALLALAIASNITKPLQIVVTNLKAISAGDFTGEVPAYIQQKKDEIGVLGQSLQTMQSSIRHLVGEIRGAANTLAASSEELSAHTAASTEQIQEVGSVVKIVSSGAETQMRGTEEGSKAMEEMSIGIQRIAESTTNISETSMDTSEQAQNGNMLLQEAVQQMNTIDESVRNSGVLVQNLGARSEQMASIVDAITQIATQTNLLALNASIEAARAGEHGQGFAVVAHEVRKLAERSAESAREISDLIEEATNDAYKAVESMDDVRKSVADGIYKVQNSGELIQSILAEITDMAGQIQDTSAVTEEMSAGSEEVLASVNEIAHIAEKNAEHATTLVKFTDQQLQDMSTLMKNAEQLNQMAQTLSQMMSQYKI</sequence>
<dbReference type="GO" id="GO:0007165">
    <property type="term" value="P:signal transduction"/>
    <property type="evidence" value="ECO:0007669"/>
    <property type="project" value="UniProtKB-KW"/>
</dbReference>
<dbReference type="InterPro" id="IPR029151">
    <property type="entry name" value="Sensor-like_sf"/>
</dbReference>
<evidence type="ECO:0000256" key="4">
    <source>
        <dbReference type="ARBA" id="ARBA00022692"/>
    </source>
</evidence>
<accession>A0A3A3GBB8</accession>
<dbReference type="CDD" id="cd12912">
    <property type="entry name" value="PDC2_MCP_like"/>
    <property type="match status" value="1"/>
</dbReference>
<dbReference type="SUPFAM" id="SSF58104">
    <property type="entry name" value="Methyl-accepting chemotaxis protein (MCP) signaling domain"/>
    <property type="match status" value="1"/>
</dbReference>
<evidence type="ECO:0000313" key="13">
    <source>
        <dbReference type="EMBL" id="RJG20779.1"/>
    </source>
</evidence>
<dbReference type="Pfam" id="PF02743">
    <property type="entry name" value="dCache_1"/>
    <property type="match status" value="1"/>
</dbReference>
<keyword evidence="4 10" id="KW-0812">Transmembrane</keyword>
<evidence type="ECO:0000256" key="5">
    <source>
        <dbReference type="ARBA" id="ARBA00022989"/>
    </source>
</evidence>
<name>A0A3A3GBB8_PANTH</name>
<dbReference type="GO" id="GO:0005886">
    <property type="term" value="C:plasma membrane"/>
    <property type="evidence" value="ECO:0007669"/>
    <property type="project" value="UniProtKB-SubCell"/>
</dbReference>
<dbReference type="OrthoDB" id="243053at2"/>
<protein>
    <submittedName>
        <fullName evidence="13">Methyl-accepting chemotaxis protein</fullName>
    </submittedName>
</protein>
<evidence type="ECO:0000256" key="9">
    <source>
        <dbReference type="PROSITE-ProRule" id="PRU00284"/>
    </source>
</evidence>
<organism evidence="13 14">
    <name type="scientific">Paenibacillus thiaminolyticus</name>
    <name type="common">Bacillus thiaminolyticus</name>
    <dbReference type="NCBI Taxonomy" id="49283"/>
    <lineage>
        <taxon>Bacteria</taxon>
        <taxon>Bacillati</taxon>
        <taxon>Bacillota</taxon>
        <taxon>Bacilli</taxon>
        <taxon>Bacillales</taxon>
        <taxon>Paenibacillaceae</taxon>
        <taxon>Paenibacillus</taxon>
    </lineage>
</organism>
<feature type="transmembrane region" description="Helical" evidence="10">
    <location>
        <begin position="7"/>
        <end position="28"/>
    </location>
</feature>
<feature type="domain" description="Methyl-accepting transducer" evidence="11">
    <location>
        <begin position="398"/>
        <end position="634"/>
    </location>
</feature>
<keyword evidence="2" id="KW-1003">Cell membrane</keyword>
<dbReference type="InterPro" id="IPR033479">
    <property type="entry name" value="dCache_1"/>
</dbReference>
<evidence type="ECO:0000256" key="6">
    <source>
        <dbReference type="ARBA" id="ARBA00023136"/>
    </source>
</evidence>
<reference evidence="13 14" key="1">
    <citation type="submission" date="2018-09" db="EMBL/GenBank/DDBJ databases">
        <title>Paenibacillus SK2017-BO5.</title>
        <authorList>
            <person name="Piskunova J.V."/>
            <person name="Dubiley S.A."/>
            <person name="Severinov K.V."/>
        </authorList>
    </citation>
    <scope>NUCLEOTIDE SEQUENCE [LARGE SCALE GENOMIC DNA]</scope>
    <source>
        <strain evidence="13 14">BO5</strain>
    </source>
</reference>
<dbReference type="SMART" id="SM00304">
    <property type="entry name" value="HAMP"/>
    <property type="match status" value="1"/>
</dbReference>
<dbReference type="AlphaFoldDB" id="A0A3A3GBB8"/>
<dbReference type="Proteomes" id="UP000266177">
    <property type="component" value="Unassembled WGS sequence"/>
</dbReference>
<dbReference type="SUPFAM" id="SSF103190">
    <property type="entry name" value="Sensory domain-like"/>
    <property type="match status" value="1"/>
</dbReference>
<dbReference type="SMART" id="SM00283">
    <property type="entry name" value="MA"/>
    <property type="match status" value="1"/>
</dbReference>
<proteinExistence type="inferred from homology"/>
<feature type="domain" description="HAMP" evidence="12">
    <location>
        <begin position="324"/>
        <end position="379"/>
    </location>
</feature>
<keyword evidence="5 10" id="KW-1133">Transmembrane helix</keyword>
<gene>
    <name evidence="13" type="ORF">DQX05_23940</name>
</gene>
<dbReference type="Gene3D" id="1.10.8.500">
    <property type="entry name" value="HAMP domain in histidine kinase"/>
    <property type="match status" value="1"/>
</dbReference>
<dbReference type="Gene3D" id="3.30.450.20">
    <property type="entry name" value="PAS domain"/>
    <property type="match status" value="2"/>
</dbReference>
<comment type="caution">
    <text evidence="13">The sequence shown here is derived from an EMBL/GenBank/DDBJ whole genome shotgun (WGS) entry which is preliminary data.</text>
</comment>
<dbReference type="EMBL" id="QYZD01000031">
    <property type="protein sequence ID" value="RJG20779.1"/>
    <property type="molecule type" value="Genomic_DNA"/>
</dbReference>
<dbReference type="Pfam" id="PF00672">
    <property type="entry name" value="HAMP"/>
    <property type="match status" value="1"/>
</dbReference>
<evidence type="ECO:0000256" key="8">
    <source>
        <dbReference type="ARBA" id="ARBA00029447"/>
    </source>
</evidence>
<dbReference type="PROSITE" id="PS50111">
    <property type="entry name" value="CHEMOTAXIS_TRANSDUC_2"/>
    <property type="match status" value="1"/>
</dbReference>
<dbReference type="RefSeq" id="WP_119795891.1">
    <property type="nucleotide sequence ID" value="NZ_QYZD01000031.1"/>
</dbReference>
<evidence type="ECO:0000256" key="3">
    <source>
        <dbReference type="ARBA" id="ARBA00022500"/>
    </source>
</evidence>
<dbReference type="InterPro" id="IPR003660">
    <property type="entry name" value="HAMP_dom"/>
</dbReference>
<keyword evidence="6 10" id="KW-0472">Membrane</keyword>
<dbReference type="Gene3D" id="1.10.287.950">
    <property type="entry name" value="Methyl-accepting chemotaxis protein"/>
    <property type="match status" value="1"/>
</dbReference>
<dbReference type="GO" id="GO:0006935">
    <property type="term" value="P:chemotaxis"/>
    <property type="evidence" value="ECO:0007669"/>
    <property type="project" value="UniProtKB-KW"/>
</dbReference>
<keyword evidence="3" id="KW-0145">Chemotaxis</keyword>
<comment type="subcellular location">
    <subcellularLocation>
        <location evidence="1">Cell membrane</location>
        <topology evidence="1">Multi-pass membrane protein</topology>
    </subcellularLocation>
</comment>
<dbReference type="CDD" id="cd12913">
    <property type="entry name" value="PDC1_MCP_like"/>
    <property type="match status" value="1"/>
</dbReference>